<dbReference type="InterPro" id="IPR036390">
    <property type="entry name" value="WH_DNA-bd_sf"/>
</dbReference>
<dbReference type="GO" id="GO:0005829">
    <property type="term" value="C:cytosol"/>
    <property type="evidence" value="ECO:0007669"/>
    <property type="project" value="TreeGrafter"/>
</dbReference>
<name>A0A2N5ZGK5_MUIH1</name>
<dbReference type="InterPro" id="IPR036388">
    <property type="entry name" value="WH-like_DNA-bd_sf"/>
</dbReference>
<dbReference type="Proteomes" id="UP000234857">
    <property type="component" value="Unassembled WGS sequence"/>
</dbReference>
<dbReference type="PROSITE" id="PS01332">
    <property type="entry name" value="HTH_RRF2_1"/>
    <property type="match status" value="1"/>
</dbReference>
<dbReference type="AlphaFoldDB" id="A0A2N5ZGK5"/>
<accession>A0A2N5ZGK5</accession>
<organism evidence="1 2">
    <name type="scientific">Muiribacterium halophilum</name>
    <dbReference type="NCBI Taxonomy" id="2053465"/>
    <lineage>
        <taxon>Bacteria</taxon>
        <taxon>Candidatus Muiribacteriota</taxon>
        <taxon>Candidatus Muiribacteriia</taxon>
        <taxon>Candidatus Muiribacteriales</taxon>
        <taxon>Candidatus Muiribacteriaceae</taxon>
        <taxon>Candidatus Muiribacterium</taxon>
    </lineage>
</organism>
<reference evidence="1 2" key="1">
    <citation type="submission" date="2017-11" db="EMBL/GenBank/DDBJ databases">
        <title>Genome-resolved metagenomics identifies genetic mobility, metabolic interactions, and unexpected diversity in perchlorate-reducing communities.</title>
        <authorList>
            <person name="Barnum T.P."/>
            <person name="Figueroa I.A."/>
            <person name="Carlstrom C.I."/>
            <person name="Lucas L.N."/>
            <person name="Engelbrektson A.L."/>
            <person name="Coates J.D."/>
        </authorList>
    </citation>
    <scope>NUCLEOTIDE SEQUENCE [LARGE SCALE GENOMIC DNA]</scope>
    <source>
        <strain evidence="1">BM706</strain>
    </source>
</reference>
<dbReference type="NCBIfam" id="TIGR00738">
    <property type="entry name" value="rrf2_super"/>
    <property type="match status" value="1"/>
</dbReference>
<dbReference type="EMBL" id="PKTG01000083">
    <property type="protein sequence ID" value="PLX17764.1"/>
    <property type="molecule type" value="Genomic_DNA"/>
</dbReference>
<protein>
    <submittedName>
        <fullName evidence="1">Rrf2 family transcriptional regulator</fullName>
    </submittedName>
</protein>
<evidence type="ECO:0000313" key="1">
    <source>
        <dbReference type="EMBL" id="PLX17764.1"/>
    </source>
</evidence>
<dbReference type="PANTHER" id="PTHR33221:SF15">
    <property type="entry name" value="HTH-TYPE TRANSCRIPTIONAL REGULATOR YWGB-RELATED"/>
    <property type="match status" value="1"/>
</dbReference>
<dbReference type="PROSITE" id="PS51197">
    <property type="entry name" value="HTH_RRF2_2"/>
    <property type="match status" value="1"/>
</dbReference>
<sequence length="132" mass="14619">MLIRFSEGLSIALHGLAYLATKNGEKISGKEIAKKIDAAENTLQKIFQRLVKAGVVSSQRGPSGGFYLEDSDVDFLTVYKLLEGDDKKLNCPLGKTSCPFEHCILGNDFKNIEKKLEELLKSKRLSDLKGRS</sequence>
<dbReference type="InterPro" id="IPR000944">
    <property type="entry name" value="Tscrpt_reg_Rrf2"/>
</dbReference>
<dbReference type="GO" id="GO:0003700">
    <property type="term" value="F:DNA-binding transcription factor activity"/>
    <property type="evidence" value="ECO:0007669"/>
    <property type="project" value="TreeGrafter"/>
</dbReference>
<dbReference type="SUPFAM" id="SSF46785">
    <property type="entry name" value="Winged helix' DNA-binding domain"/>
    <property type="match status" value="1"/>
</dbReference>
<proteinExistence type="predicted"/>
<gene>
    <name evidence="1" type="ORF">C0601_06960</name>
</gene>
<dbReference type="InterPro" id="IPR030489">
    <property type="entry name" value="TR_Rrf2-type_CS"/>
</dbReference>
<evidence type="ECO:0000313" key="2">
    <source>
        <dbReference type="Proteomes" id="UP000234857"/>
    </source>
</evidence>
<comment type="caution">
    <text evidence="1">The sequence shown here is derived from an EMBL/GenBank/DDBJ whole genome shotgun (WGS) entry which is preliminary data.</text>
</comment>
<dbReference type="PANTHER" id="PTHR33221">
    <property type="entry name" value="WINGED HELIX-TURN-HELIX TRANSCRIPTIONAL REGULATOR, RRF2 FAMILY"/>
    <property type="match status" value="1"/>
</dbReference>
<dbReference type="Pfam" id="PF02082">
    <property type="entry name" value="Rrf2"/>
    <property type="match status" value="1"/>
</dbReference>
<dbReference type="Gene3D" id="1.10.10.10">
    <property type="entry name" value="Winged helix-like DNA-binding domain superfamily/Winged helix DNA-binding domain"/>
    <property type="match status" value="1"/>
</dbReference>